<dbReference type="SUPFAM" id="SSF103473">
    <property type="entry name" value="MFS general substrate transporter"/>
    <property type="match status" value="1"/>
</dbReference>
<dbReference type="CDD" id="cd06173">
    <property type="entry name" value="MFS_MefA_like"/>
    <property type="match status" value="1"/>
</dbReference>
<feature type="transmembrane region" description="Helical" evidence="6">
    <location>
        <begin position="333"/>
        <end position="354"/>
    </location>
</feature>
<dbReference type="PANTHER" id="PTHR23513">
    <property type="entry name" value="INTEGRAL MEMBRANE EFFLUX PROTEIN-RELATED"/>
    <property type="match status" value="1"/>
</dbReference>
<name>A0ABQ3V592_9CHLR</name>
<proteinExistence type="predicted"/>
<dbReference type="RefSeq" id="WP_201376255.1">
    <property type="nucleotide sequence ID" value="NZ_BNJG01000004.1"/>
</dbReference>
<comment type="subcellular location">
    <subcellularLocation>
        <location evidence="1">Cell membrane</location>
        <topology evidence="1">Multi-pass membrane protein</topology>
    </subcellularLocation>
</comment>
<reference evidence="7 8" key="1">
    <citation type="journal article" date="2021" name="Int. J. Syst. Evol. Microbiol.">
        <title>Reticulibacter mediterranei gen. nov., sp. nov., within the new family Reticulibacteraceae fam. nov., and Ktedonospora formicarum gen. nov., sp. nov., Ktedonobacter robiniae sp. nov., Dictyobacter formicarum sp. nov. and Dictyobacter arantiisoli sp. nov., belonging to the class Ktedonobacteria.</title>
        <authorList>
            <person name="Yabe S."/>
            <person name="Zheng Y."/>
            <person name="Wang C.M."/>
            <person name="Sakai Y."/>
            <person name="Abe K."/>
            <person name="Yokota A."/>
            <person name="Donadio S."/>
            <person name="Cavaletti L."/>
            <person name="Monciardini P."/>
        </authorList>
    </citation>
    <scope>NUCLEOTIDE SEQUENCE [LARGE SCALE GENOMIC DNA]</scope>
    <source>
        <strain evidence="7 8">SOSP1-30</strain>
    </source>
</reference>
<evidence type="ECO:0000313" key="7">
    <source>
        <dbReference type="EMBL" id="GHO60075.1"/>
    </source>
</evidence>
<feature type="transmembrane region" description="Helical" evidence="6">
    <location>
        <begin position="375"/>
        <end position="398"/>
    </location>
</feature>
<organism evidence="7 8">
    <name type="scientific">Ktedonobacter robiniae</name>
    <dbReference type="NCBI Taxonomy" id="2778365"/>
    <lineage>
        <taxon>Bacteria</taxon>
        <taxon>Bacillati</taxon>
        <taxon>Chloroflexota</taxon>
        <taxon>Ktedonobacteria</taxon>
        <taxon>Ktedonobacterales</taxon>
        <taxon>Ktedonobacteraceae</taxon>
        <taxon>Ktedonobacter</taxon>
    </lineage>
</organism>
<dbReference type="EMBL" id="BNJG01000004">
    <property type="protein sequence ID" value="GHO60075.1"/>
    <property type="molecule type" value="Genomic_DNA"/>
</dbReference>
<feature type="transmembrane region" description="Helical" evidence="6">
    <location>
        <begin position="129"/>
        <end position="154"/>
    </location>
</feature>
<feature type="transmembrane region" description="Helical" evidence="6">
    <location>
        <begin position="245"/>
        <end position="269"/>
    </location>
</feature>
<evidence type="ECO:0000256" key="1">
    <source>
        <dbReference type="ARBA" id="ARBA00004651"/>
    </source>
</evidence>
<keyword evidence="2" id="KW-1003">Cell membrane</keyword>
<evidence type="ECO:0000256" key="5">
    <source>
        <dbReference type="ARBA" id="ARBA00023136"/>
    </source>
</evidence>
<evidence type="ECO:0000256" key="2">
    <source>
        <dbReference type="ARBA" id="ARBA00022475"/>
    </source>
</evidence>
<dbReference type="Gene3D" id="1.20.1250.20">
    <property type="entry name" value="MFS general substrate transporter like domains"/>
    <property type="match status" value="1"/>
</dbReference>
<keyword evidence="8" id="KW-1185">Reference proteome</keyword>
<sequence length="436" mass="47550">MCVPQNDTSAQETILSDVQAIAPRKTLWQNTGFIKFWTGESISLFGSQITLLALPLAAVLVLNANAEQLGWLRFLETAPYLLFPLLFGVWVDRHQKRPLMIVANATRGVLIAFVPLLAFLHLLSLVPLYLISFIVGIFTVLYDLCWLSFVPALVSKEHLLEANSRVTTSASAAEVAGPGLAGGLVQLLTAPLALLLDSLSYIVSVILLLSIRHQEPLPEEKQETSLLMDMREGFRFVWSNTYIRILAFQAGVWNFCYAIVDIAFLLYAIHQIGFTPGVLGIIYAVGAVGGILGSTIANTLARRFPLGPMICATFTLGSVPFLLLPALTGSQKVLATIFTMVFFLVRTALGIYAVQSTSLRQAVTPPALMARMNATLRLISYGGGTLGPLAAGFLGTWIGARASLWVASIGFLLALVPLFLSPVRRMRVFPHEYVVW</sequence>
<feature type="transmembrane region" description="Helical" evidence="6">
    <location>
        <begin position="101"/>
        <end position="123"/>
    </location>
</feature>
<feature type="transmembrane region" description="Helical" evidence="6">
    <location>
        <begin position="191"/>
        <end position="211"/>
    </location>
</feature>
<evidence type="ECO:0000313" key="8">
    <source>
        <dbReference type="Proteomes" id="UP000654345"/>
    </source>
</evidence>
<feature type="transmembrane region" description="Helical" evidence="6">
    <location>
        <begin position="308"/>
        <end position="327"/>
    </location>
</feature>
<dbReference type="PANTHER" id="PTHR23513:SF6">
    <property type="entry name" value="MAJOR FACILITATOR SUPERFAMILY ASSOCIATED DOMAIN-CONTAINING PROTEIN"/>
    <property type="match status" value="1"/>
</dbReference>
<feature type="transmembrane region" description="Helical" evidence="6">
    <location>
        <begin position="70"/>
        <end position="89"/>
    </location>
</feature>
<gene>
    <name evidence="7" type="ORF">KSB_85500</name>
</gene>
<comment type="caution">
    <text evidence="7">The sequence shown here is derived from an EMBL/GenBank/DDBJ whole genome shotgun (WGS) entry which is preliminary data.</text>
</comment>
<evidence type="ECO:0000256" key="4">
    <source>
        <dbReference type="ARBA" id="ARBA00022989"/>
    </source>
</evidence>
<dbReference type="Pfam" id="PF07690">
    <property type="entry name" value="MFS_1"/>
    <property type="match status" value="1"/>
</dbReference>
<dbReference type="InterPro" id="IPR011701">
    <property type="entry name" value="MFS"/>
</dbReference>
<dbReference type="InterPro" id="IPR036259">
    <property type="entry name" value="MFS_trans_sf"/>
</dbReference>
<accession>A0ABQ3V592</accession>
<feature type="transmembrane region" description="Helical" evidence="6">
    <location>
        <begin position="42"/>
        <end position="64"/>
    </location>
</feature>
<dbReference type="Proteomes" id="UP000654345">
    <property type="component" value="Unassembled WGS sequence"/>
</dbReference>
<keyword evidence="5 6" id="KW-0472">Membrane</keyword>
<evidence type="ECO:0000256" key="6">
    <source>
        <dbReference type="SAM" id="Phobius"/>
    </source>
</evidence>
<keyword evidence="3 6" id="KW-0812">Transmembrane</keyword>
<keyword evidence="4 6" id="KW-1133">Transmembrane helix</keyword>
<feature type="transmembrane region" description="Helical" evidence="6">
    <location>
        <begin position="281"/>
        <end position="301"/>
    </location>
</feature>
<protein>
    <submittedName>
        <fullName evidence="7">MFS transporter</fullName>
    </submittedName>
</protein>
<feature type="transmembrane region" description="Helical" evidence="6">
    <location>
        <begin position="404"/>
        <end position="423"/>
    </location>
</feature>
<evidence type="ECO:0000256" key="3">
    <source>
        <dbReference type="ARBA" id="ARBA00022692"/>
    </source>
</evidence>